<dbReference type="Proteomes" id="UP000887540">
    <property type="component" value="Unplaced"/>
</dbReference>
<sequence length="106" mass="12086">MPDQESLEFSLYGIVRRPVILGNIISAFRPKSSLQTARIFSTCDHEYVNKMAHKEFLVISKTQIGVADLRCAVEYSAFLKIASDSEKDENTSCQLKHKKIDPYSMR</sequence>
<name>A0A914ENV9_9BILA</name>
<evidence type="ECO:0000313" key="1">
    <source>
        <dbReference type="Proteomes" id="UP000887540"/>
    </source>
</evidence>
<proteinExistence type="predicted"/>
<keyword evidence="1" id="KW-1185">Reference proteome</keyword>
<dbReference type="WBParaSite" id="ACRNAN_scaffold9088.g19964.t1">
    <property type="protein sequence ID" value="ACRNAN_scaffold9088.g19964.t1"/>
    <property type="gene ID" value="ACRNAN_scaffold9088.g19964"/>
</dbReference>
<accession>A0A914ENV9</accession>
<dbReference type="AlphaFoldDB" id="A0A914ENV9"/>
<evidence type="ECO:0000313" key="2">
    <source>
        <dbReference type="WBParaSite" id="ACRNAN_scaffold9088.g19964.t1"/>
    </source>
</evidence>
<organism evidence="1 2">
    <name type="scientific">Acrobeloides nanus</name>
    <dbReference type="NCBI Taxonomy" id="290746"/>
    <lineage>
        <taxon>Eukaryota</taxon>
        <taxon>Metazoa</taxon>
        <taxon>Ecdysozoa</taxon>
        <taxon>Nematoda</taxon>
        <taxon>Chromadorea</taxon>
        <taxon>Rhabditida</taxon>
        <taxon>Tylenchina</taxon>
        <taxon>Cephalobomorpha</taxon>
        <taxon>Cephaloboidea</taxon>
        <taxon>Cephalobidae</taxon>
        <taxon>Acrobeloides</taxon>
    </lineage>
</organism>
<protein>
    <submittedName>
        <fullName evidence="2">Uncharacterized protein</fullName>
    </submittedName>
</protein>
<reference evidence="2" key="1">
    <citation type="submission" date="2022-11" db="UniProtKB">
        <authorList>
            <consortium name="WormBaseParasite"/>
        </authorList>
    </citation>
    <scope>IDENTIFICATION</scope>
</reference>